<feature type="domain" description="RCK C-terminal" evidence="10">
    <location>
        <begin position="400"/>
        <end position="477"/>
    </location>
</feature>
<dbReference type="PANTHER" id="PTHR32507">
    <property type="entry name" value="NA(+)/H(+) ANTIPORTER 1"/>
    <property type="match status" value="1"/>
</dbReference>
<dbReference type="EMBL" id="WMQE01000005">
    <property type="protein sequence ID" value="MTK20484.1"/>
    <property type="molecule type" value="Genomic_DNA"/>
</dbReference>
<dbReference type="Gene3D" id="3.30.70.1450">
    <property type="entry name" value="Regulator of K+ conductance, C-terminal domain"/>
    <property type="match status" value="1"/>
</dbReference>
<keyword evidence="8 9" id="KW-0472">Membrane</keyword>
<gene>
    <name evidence="11" type="ORF">GMA92_03410</name>
</gene>
<dbReference type="AlphaFoldDB" id="A0A9X4XBT5"/>
<dbReference type="GO" id="GO:0006813">
    <property type="term" value="P:potassium ion transport"/>
    <property type="evidence" value="ECO:0007669"/>
    <property type="project" value="InterPro"/>
</dbReference>
<comment type="caution">
    <text evidence="11">The sequence shown here is derived from an EMBL/GenBank/DDBJ whole genome shotgun (WGS) entry which is preliminary data.</text>
</comment>
<dbReference type="GO" id="GO:0008324">
    <property type="term" value="F:monoatomic cation transmembrane transporter activity"/>
    <property type="evidence" value="ECO:0007669"/>
    <property type="project" value="InterPro"/>
</dbReference>
<feature type="transmembrane region" description="Helical" evidence="9">
    <location>
        <begin position="271"/>
        <end position="289"/>
    </location>
</feature>
<dbReference type="GO" id="GO:0015297">
    <property type="term" value="F:antiporter activity"/>
    <property type="evidence" value="ECO:0007669"/>
    <property type="project" value="UniProtKB-KW"/>
</dbReference>
<feature type="transmembrane region" description="Helical" evidence="9">
    <location>
        <begin position="215"/>
        <end position="235"/>
    </location>
</feature>
<name>A0A9X4XBT5_9FIRM</name>
<dbReference type="GO" id="GO:0005886">
    <property type="term" value="C:plasma membrane"/>
    <property type="evidence" value="ECO:0007669"/>
    <property type="project" value="UniProtKB-SubCell"/>
</dbReference>
<dbReference type="OrthoDB" id="9810759at2"/>
<keyword evidence="5 9" id="KW-0812">Transmembrane</keyword>
<dbReference type="GO" id="GO:1902600">
    <property type="term" value="P:proton transmembrane transport"/>
    <property type="evidence" value="ECO:0007669"/>
    <property type="project" value="InterPro"/>
</dbReference>
<evidence type="ECO:0000256" key="1">
    <source>
        <dbReference type="ARBA" id="ARBA00004651"/>
    </source>
</evidence>
<dbReference type="Gene3D" id="1.20.1530.20">
    <property type="match status" value="1"/>
</dbReference>
<keyword evidence="7" id="KW-0406">Ion transport</keyword>
<reference evidence="11 12" key="1">
    <citation type="journal article" date="2019" name="Nat. Med.">
        <title>A library of human gut bacterial isolates paired with longitudinal multiomics data enables mechanistic microbiome research.</title>
        <authorList>
            <person name="Poyet M."/>
            <person name="Groussin M."/>
            <person name="Gibbons S.M."/>
            <person name="Avila-Pacheco J."/>
            <person name="Jiang X."/>
            <person name="Kearney S.M."/>
            <person name="Perrotta A.R."/>
            <person name="Berdy B."/>
            <person name="Zhao S."/>
            <person name="Lieberman T.D."/>
            <person name="Swanson P.K."/>
            <person name="Smith M."/>
            <person name="Roesemann S."/>
            <person name="Alexander J.E."/>
            <person name="Rich S.A."/>
            <person name="Livny J."/>
            <person name="Vlamakis H."/>
            <person name="Clish C."/>
            <person name="Bullock K."/>
            <person name="Deik A."/>
            <person name="Scott J."/>
            <person name="Pierce K.A."/>
            <person name="Xavier R.J."/>
            <person name="Alm E.J."/>
        </authorList>
    </citation>
    <scope>NUCLEOTIDE SEQUENCE [LARGE SCALE GENOMIC DNA]</scope>
    <source>
        <strain evidence="11 12">BIOML-A198</strain>
    </source>
</reference>
<keyword evidence="2" id="KW-0813">Transport</keyword>
<dbReference type="Proteomes" id="UP000487649">
    <property type="component" value="Unassembled WGS sequence"/>
</dbReference>
<feature type="transmembrane region" description="Helical" evidence="9">
    <location>
        <begin position="241"/>
        <end position="259"/>
    </location>
</feature>
<feature type="transmembrane region" description="Helical" evidence="9">
    <location>
        <begin position="179"/>
        <end position="203"/>
    </location>
</feature>
<keyword evidence="6 9" id="KW-1133">Transmembrane helix</keyword>
<feature type="transmembrane region" description="Helical" evidence="9">
    <location>
        <begin position="361"/>
        <end position="380"/>
    </location>
</feature>
<keyword evidence="4" id="KW-1003">Cell membrane</keyword>
<dbReference type="NCBIfam" id="NF003715">
    <property type="entry name" value="PRK05326.1-2"/>
    <property type="match status" value="1"/>
</dbReference>
<dbReference type="NCBIfam" id="NF003716">
    <property type="entry name" value="PRK05326.1-3"/>
    <property type="match status" value="1"/>
</dbReference>
<sequence>MTELMIISGIVLIICITSSKVLYKFGVPMLLIFMVLGMLFGSDGPVGIYFDDYELTSQLCSLALVFIMFYGGFGTKWKMAKPVAVPSIMMSTLGVMMTAGLTGLFCHFVIKTTLLEGLLIGAVVSSTDAASVFAVLRAQRLNLKGSLASLLEIESGSNDPIAYMMTVLILTMMKSSSSLTIGTVLGSVLTQVLIGGIIGVISAKGTVYLLRRSKFEIEGFYTIFVTAIAILSYALSEYLGGNGYLSVYIAGIIIGNSVIPRKKSMFHFFDGISWIMQIALFFMLGLLSFPSKLPYVSGKAVAISLFMILVARPLATFTILSPFKFTMKEKLFISWVGLRGAASVVFAIIAITFGVMIENDIFHIIFFIALFSVSIQGTLIPKVATLLGLVETEDEHQVLKTFTDYTGDINTDLLEVTIKKDSPWLNKTIMDANIPEEILIVMIKRGDKILVPKGATVLEEGDILVLSGNGIKSLLEG</sequence>
<dbReference type="SUPFAM" id="SSF116726">
    <property type="entry name" value="TrkA C-terminal domain-like"/>
    <property type="match status" value="1"/>
</dbReference>
<dbReference type="PROSITE" id="PS51202">
    <property type="entry name" value="RCK_C"/>
    <property type="match status" value="1"/>
</dbReference>
<evidence type="ECO:0000256" key="8">
    <source>
        <dbReference type="ARBA" id="ARBA00023136"/>
    </source>
</evidence>
<evidence type="ECO:0000256" key="9">
    <source>
        <dbReference type="SAM" id="Phobius"/>
    </source>
</evidence>
<dbReference type="InterPro" id="IPR036721">
    <property type="entry name" value="RCK_C_sf"/>
</dbReference>
<feature type="transmembrane region" description="Helical" evidence="9">
    <location>
        <begin position="85"/>
        <end position="110"/>
    </location>
</feature>
<organism evidence="11 12">
    <name type="scientific">Turicibacter sanguinis</name>
    <dbReference type="NCBI Taxonomy" id="154288"/>
    <lineage>
        <taxon>Bacteria</taxon>
        <taxon>Bacillati</taxon>
        <taxon>Bacillota</taxon>
        <taxon>Erysipelotrichia</taxon>
        <taxon>Erysipelotrichales</taxon>
        <taxon>Turicibacteraceae</taxon>
        <taxon>Turicibacter</taxon>
    </lineage>
</organism>
<proteinExistence type="predicted"/>
<dbReference type="InterPro" id="IPR038770">
    <property type="entry name" value="Na+/solute_symporter_sf"/>
</dbReference>
<evidence type="ECO:0000313" key="11">
    <source>
        <dbReference type="EMBL" id="MTK20484.1"/>
    </source>
</evidence>
<dbReference type="Pfam" id="PF02080">
    <property type="entry name" value="TrkA_C"/>
    <property type="match status" value="1"/>
</dbReference>
<evidence type="ECO:0000256" key="2">
    <source>
        <dbReference type="ARBA" id="ARBA00022448"/>
    </source>
</evidence>
<dbReference type="InterPro" id="IPR006037">
    <property type="entry name" value="RCK_C"/>
</dbReference>
<evidence type="ECO:0000256" key="5">
    <source>
        <dbReference type="ARBA" id="ARBA00022692"/>
    </source>
</evidence>
<dbReference type="Pfam" id="PF00999">
    <property type="entry name" value="Na_H_Exchanger"/>
    <property type="match status" value="1"/>
</dbReference>
<feature type="transmembrane region" description="Helical" evidence="9">
    <location>
        <begin position="301"/>
        <end position="320"/>
    </location>
</feature>
<evidence type="ECO:0000256" key="4">
    <source>
        <dbReference type="ARBA" id="ARBA00022475"/>
    </source>
</evidence>
<dbReference type="GeneID" id="60058230"/>
<dbReference type="PANTHER" id="PTHR32507:SF7">
    <property type="entry name" value="K(+)_H(+) ANTIPORTER NHAP2"/>
    <property type="match status" value="1"/>
</dbReference>
<accession>A0A9X4XBT5</accession>
<keyword evidence="3" id="KW-0050">Antiport</keyword>
<dbReference type="RefSeq" id="WP_006785398.1">
    <property type="nucleotide sequence ID" value="NZ_CABJBH010000020.1"/>
</dbReference>
<evidence type="ECO:0000259" key="10">
    <source>
        <dbReference type="PROSITE" id="PS51202"/>
    </source>
</evidence>
<evidence type="ECO:0000256" key="6">
    <source>
        <dbReference type="ARBA" id="ARBA00022989"/>
    </source>
</evidence>
<dbReference type="InterPro" id="IPR006153">
    <property type="entry name" value="Cation/H_exchanger_TM"/>
</dbReference>
<feature type="transmembrane region" description="Helical" evidence="9">
    <location>
        <begin position="56"/>
        <end position="73"/>
    </location>
</feature>
<evidence type="ECO:0000256" key="3">
    <source>
        <dbReference type="ARBA" id="ARBA00022449"/>
    </source>
</evidence>
<evidence type="ECO:0000313" key="12">
    <source>
        <dbReference type="Proteomes" id="UP000487649"/>
    </source>
</evidence>
<protein>
    <submittedName>
        <fullName evidence="11">Potassium/proton antiporter</fullName>
    </submittedName>
</protein>
<feature type="transmembrane region" description="Helical" evidence="9">
    <location>
        <begin position="332"/>
        <end position="355"/>
    </location>
</feature>
<comment type="subcellular location">
    <subcellularLocation>
        <location evidence="1">Cell membrane</location>
        <topology evidence="1">Multi-pass membrane protein</topology>
    </subcellularLocation>
</comment>
<evidence type="ECO:0000256" key="7">
    <source>
        <dbReference type="ARBA" id="ARBA00023065"/>
    </source>
</evidence>